<protein>
    <submittedName>
        <fullName evidence="1">Uncharacterized protein</fullName>
    </submittedName>
</protein>
<reference evidence="1" key="1">
    <citation type="submission" date="2013-07" db="EMBL/GenBank/DDBJ databases">
        <title>The genome of an arbuscular mycorrhizal fungus provides insights into the evolution of the oldest plant symbiosis.</title>
        <authorList>
            <consortium name="DOE Joint Genome Institute"/>
            <person name="Tisserant E."/>
            <person name="Malbreil M."/>
            <person name="Kuo A."/>
            <person name="Kohler A."/>
            <person name="Symeonidi A."/>
            <person name="Balestrini R."/>
            <person name="Charron P."/>
            <person name="Duensing N."/>
            <person name="Frei-dit-Frey N."/>
            <person name="Gianinazzi-Pearson V."/>
            <person name="Gilbert B."/>
            <person name="Handa Y."/>
            <person name="Hijri M."/>
            <person name="Kaul R."/>
            <person name="Kawaguchi M."/>
            <person name="Krajinski F."/>
            <person name="Lammers P."/>
            <person name="Lapierre D."/>
            <person name="Masclaux F.G."/>
            <person name="Murat C."/>
            <person name="Morin E."/>
            <person name="Ndikumana S."/>
            <person name="Pagni M."/>
            <person name="Petitpierre D."/>
            <person name="Requena N."/>
            <person name="Rosikiewicz P."/>
            <person name="Riley R."/>
            <person name="Saito K."/>
            <person name="San Clemente H."/>
            <person name="Shapiro H."/>
            <person name="van Tuinen D."/>
            <person name="Becard G."/>
            <person name="Bonfante P."/>
            <person name="Paszkowski U."/>
            <person name="Shachar-Hill Y."/>
            <person name="Young J.P."/>
            <person name="Sanders I.R."/>
            <person name="Henrissat B."/>
            <person name="Rensing S.A."/>
            <person name="Grigoriev I.V."/>
            <person name="Corradi N."/>
            <person name="Roux C."/>
            <person name="Martin F."/>
        </authorList>
    </citation>
    <scope>NUCLEOTIDE SEQUENCE</scope>
    <source>
        <strain evidence="1">DAOM 197198</strain>
    </source>
</reference>
<proteinExistence type="predicted"/>
<evidence type="ECO:0000313" key="1">
    <source>
        <dbReference type="EMBL" id="ESA18542.1"/>
    </source>
</evidence>
<dbReference type="EMBL" id="KI279122">
    <property type="protein sequence ID" value="ESA18542.1"/>
    <property type="molecule type" value="Genomic_DNA"/>
</dbReference>
<gene>
    <name evidence="1" type="ORF">GLOINDRAFT_93344</name>
</gene>
<name>U9UFW8_RHIID</name>
<dbReference type="HOGENOM" id="CLU_1741511_0_0_1"/>
<organism evidence="1">
    <name type="scientific">Rhizophagus irregularis (strain DAOM 181602 / DAOM 197198 / MUCL 43194)</name>
    <name type="common">Arbuscular mycorrhizal fungus</name>
    <name type="synonym">Glomus intraradices</name>
    <dbReference type="NCBI Taxonomy" id="747089"/>
    <lineage>
        <taxon>Eukaryota</taxon>
        <taxon>Fungi</taxon>
        <taxon>Fungi incertae sedis</taxon>
        <taxon>Mucoromycota</taxon>
        <taxon>Glomeromycotina</taxon>
        <taxon>Glomeromycetes</taxon>
        <taxon>Glomerales</taxon>
        <taxon>Glomeraceae</taxon>
        <taxon>Rhizophagus</taxon>
    </lineage>
</organism>
<dbReference type="AlphaFoldDB" id="U9UFW8"/>
<sequence>MPIFNFKTKKSMTRRSSWFRNLLWEFKFTEIETVIELTLSVIGCYSKIIIIKKVLSEDVLSPILFSLINFICDSHREEVMNLRRPNYSYLNLRHLQFWHGMTSDNSSFRKCDHIGPTLHYANCESLLENIVILNFCYGDDQNEGEKEEKD</sequence>
<accession>U9UFW8</accession>